<sequence>AMLEIMLDAGINYIDTAESYGNGRDEIAIGEVIKKRNRKSIFITSKLSLRKKIHKGQPNSPNPKMPGKVTNRLYRLHDDSRLSKC</sequence>
<dbReference type="PANTHER" id="PTHR43638">
    <property type="entry name" value="OXIDOREDUCTASE, ALDO/KETO REDUCTASE FAMILY PROTEIN"/>
    <property type="match status" value="1"/>
</dbReference>
<feature type="domain" description="NADP-dependent oxidoreductase" evidence="1">
    <location>
        <begin position="2"/>
        <end position="59"/>
    </location>
</feature>
<dbReference type="AlphaFoldDB" id="X1B6P2"/>
<comment type="caution">
    <text evidence="2">The sequence shown here is derived from an EMBL/GenBank/DDBJ whole genome shotgun (WGS) entry which is preliminary data.</text>
</comment>
<feature type="non-terminal residue" evidence="2">
    <location>
        <position position="1"/>
    </location>
</feature>
<dbReference type="EMBL" id="BART01024532">
    <property type="protein sequence ID" value="GAG90755.1"/>
    <property type="molecule type" value="Genomic_DNA"/>
</dbReference>
<dbReference type="PANTHER" id="PTHR43638:SF3">
    <property type="entry name" value="ALDEHYDE REDUCTASE"/>
    <property type="match status" value="1"/>
</dbReference>
<dbReference type="InterPro" id="IPR036812">
    <property type="entry name" value="NAD(P)_OxRdtase_dom_sf"/>
</dbReference>
<evidence type="ECO:0000313" key="2">
    <source>
        <dbReference type="EMBL" id="GAG90755.1"/>
    </source>
</evidence>
<gene>
    <name evidence="2" type="ORF">S01H4_44276</name>
</gene>
<proteinExistence type="predicted"/>
<evidence type="ECO:0000259" key="1">
    <source>
        <dbReference type="Pfam" id="PF00248"/>
    </source>
</evidence>
<name>X1B6P2_9ZZZZ</name>
<dbReference type="Gene3D" id="3.20.20.100">
    <property type="entry name" value="NADP-dependent oxidoreductase domain"/>
    <property type="match status" value="1"/>
</dbReference>
<dbReference type="InterPro" id="IPR023210">
    <property type="entry name" value="NADP_OxRdtase_dom"/>
</dbReference>
<reference evidence="2" key="1">
    <citation type="journal article" date="2014" name="Front. Microbiol.">
        <title>High frequency of phylogenetically diverse reductive dehalogenase-homologous genes in deep subseafloor sedimentary metagenomes.</title>
        <authorList>
            <person name="Kawai M."/>
            <person name="Futagami T."/>
            <person name="Toyoda A."/>
            <person name="Takaki Y."/>
            <person name="Nishi S."/>
            <person name="Hori S."/>
            <person name="Arai W."/>
            <person name="Tsubouchi T."/>
            <person name="Morono Y."/>
            <person name="Uchiyama I."/>
            <person name="Ito T."/>
            <person name="Fujiyama A."/>
            <person name="Inagaki F."/>
            <person name="Takami H."/>
        </authorList>
    </citation>
    <scope>NUCLEOTIDE SEQUENCE</scope>
    <source>
        <strain evidence="2">Expedition CK06-06</strain>
    </source>
</reference>
<dbReference type="SUPFAM" id="SSF51430">
    <property type="entry name" value="NAD(P)-linked oxidoreductase"/>
    <property type="match status" value="1"/>
</dbReference>
<protein>
    <recommendedName>
        <fullName evidence="1">NADP-dependent oxidoreductase domain-containing protein</fullName>
    </recommendedName>
</protein>
<organism evidence="2">
    <name type="scientific">marine sediment metagenome</name>
    <dbReference type="NCBI Taxonomy" id="412755"/>
    <lineage>
        <taxon>unclassified sequences</taxon>
        <taxon>metagenomes</taxon>
        <taxon>ecological metagenomes</taxon>
    </lineage>
</organism>
<dbReference type="Pfam" id="PF00248">
    <property type="entry name" value="Aldo_ket_red"/>
    <property type="match status" value="1"/>
</dbReference>
<accession>X1B6P2</accession>